<reference evidence="8 9" key="1">
    <citation type="journal article" date="2017" name="Int. J. Syst. Evol. Microbiol.">
        <title>Ramlibacter alkalitolerans sp. nov., alkali-tolerant bacterium isolated from soil of ginseng.</title>
        <authorList>
            <person name="Lee D.H."/>
            <person name="Cha C.J."/>
        </authorList>
    </citation>
    <scope>NUCLEOTIDE SEQUENCE [LARGE SCALE GENOMIC DNA]</scope>
    <source>
        <strain evidence="8 9">KACC 19305</strain>
    </source>
</reference>
<dbReference type="RefSeq" id="WP_201692563.1">
    <property type="nucleotide sequence ID" value="NZ_JAEQND010000014.1"/>
</dbReference>
<proteinExistence type="inferred from homology"/>
<keyword evidence="3 5" id="KW-0238">DNA-binding</keyword>
<keyword evidence="9" id="KW-1185">Reference proteome</keyword>
<sequence>MRNITGQKGRGFDLAAALETVAEQPSVNLTLAELVSAYSAARCDGADTRLRKWVAAFGTISAWELTPDKLQVAAQAMREHGYTPSAVNRDLSALGSAYRWAREKRFAPRGFRSPTLDVPRYEEAIRRVEVPSERIERLRAISLAYPDRRFGVFVSLLIDTGARKSELLDRYGREFNVDRCEVLAPTTKTDKPRVLFFTSATADLMRRVMPNMRAEALVFEGRVPGQPISFRKAWATCTVAAGLPDLHMHDVRHVAAASLLRAGVTLPVAAQVLGHDPAVLARRYGHLETTALRRAQEQAWNGRA</sequence>
<name>A0ABS1JUN4_9BURK</name>
<dbReference type="Proteomes" id="UP000622707">
    <property type="component" value="Unassembled WGS sequence"/>
</dbReference>
<evidence type="ECO:0000313" key="8">
    <source>
        <dbReference type="EMBL" id="MBL0427933.1"/>
    </source>
</evidence>
<dbReference type="CDD" id="cd00796">
    <property type="entry name" value="INT_Rci_Hp1_C"/>
    <property type="match status" value="1"/>
</dbReference>
<evidence type="ECO:0000259" key="6">
    <source>
        <dbReference type="PROSITE" id="PS51898"/>
    </source>
</evidence>
<comment type="caution">
    <text evidence="8">The sequence shown here is derived from an EMBL/GenBank/DDBJ whole genome shotgun (WGS) entry which is preliminary data.</text>
</comment>
<dbReference type="InterPro" id="IPR002104">
    <property type="entry name" value="Integrase_catalytic"/>
</dbReference>
<dbReference type="Pfam" id="PF00589">
    <property type="entry name" value="Phage_integrase"/>
    <property type="match status" value="1"/>
</dbReference>
<evidence type="ECO:0000256" key="5">
    <source>
        <dbReference type="PROSITE-ProRule" id="PRU01248"/>
    </source>
</evidence>
<gene>
    <name evidence="8" type="ORF">JI746_22695</name>
</gene>
<protein>
    <submittedName>
        <fullName evidence="8">Tyrosine-type recombinase/integrase</fullName>
    </submittedName>
</protein>
<organism evidence="8 9">
    <name type="scientific">Ramlibacter alkalitolerans</name>
    <dbReference type="NCBI Taxonomy" id="2039631"/>
    <lineage>
        <taxon>Bacteria</taxon>
        <taxon>Pseudomonadati</taxon>
        <taxon>Pseudomonadota</taxon>
        <taxon>Betaproteobacteria</taxon>
        <taxon>Burkholderiales</taxon>
        <taxon>Comamonadaceae</taxon>
        <taxon>Ramlibacter</taxon>
    </lineage>
</organism>
<dbReference type="PANTHER" id="PTHR30349">
    <property type="entry name" value="PHAGE INTEGRASE-RELATED"/>
    <property type="match status" value="1"/>
</dbReference>
<evidence type="ECO:0000256" key="2">
    <source>
        <dbReference type="ARBA" id="ARBA00022908"/>
    </source>
</evidence>
<dbReference type="PANTHER" id="PTHR30349:SF41">
    <property type="entry name" value="INTEGRASE_RECOMBINASE PROTEIN MJ0367-RELATED"/>
    <property type="match status" value="1"/>
</dbReference>
<dbReference type="Gene3D" id="1.10.443.10">
    <property type="entry name" value="Intergrase catalytic core"/>
    <property type="match status" value="1"/>
</dbReference>
<dbReference type="EMBL" id="JAEQND010000014">
    <property type="protein sequence ID" value="MBL0427933.1"/>
    <property type="molecule type" value="Genomic_DNA"/>
</dbReference>
<comment type="similarity">
    <text evidence="1">Belongs to the 'phage' integrase family.</text>
</comment>
<dbReference type="InterPro" id="IPR011010">
    <property type="entry name" value="DNA_brk_join_enz"/>
</dbReference>
<evidence type="ECO:0000259" key="7">
    <source>
        <dbReference type="PROSITE" id="PS51900"/>
    </source>
</evidence>
<evidence type="ECO:0000313" key="9">
    <source>
        <dbReference type="Proteomes" id="UP000622707"/>
    </source>
</evidence>
<evidence type="ECO:0000256" key="1">
    <source>
        <dbReference type="ARBA" id="ARBA00008857"/>
    </source>
</evidence>
<feature type="domain" description="Core-binding (CB)" evidence="7">
    <location>
        <begin position="29"/>
        <end position="102"/>
    </location>
</feature>
<feature type="domain" description="Tyr recombinase" evidence="6">
    <location>
        <begin position="125"/>
        <end position="297"/>
    </location>
</feature>
<keyword evidence="4" id="KW-0233">DNA recombination</keyword>
<dbReference type="PROSITE" id="PS51898">
    <property type="entry name" value="TYR_RECOMBINASE"/>
    <property type="match status" value="1"/>
</dbReference>
<dbReference type="InterPro" id="IPR050090">
    <property type="entry name" value="Tyrosine_recombinase_XerCD"/>
</dbReference>
<dbReference type="SUPFAM" id="SSF56349">
    <property type="entry name" value="DNA breaking-rejoining enzymes"/>
    <property type="match status" value="1"/>
</dbReference>
<dbReference type="InterPro" id="IPR044068">
    <property type="entry name" value="CB"/>
</dbReference>
<dbReference type="PROSITE" id="PS51900">
    <property type="entry name" value="CB"/>
    <property type="match status" value="1"/>
</dbReference>
<dbReference type="InterPro" id="IPR013762">
    <property type="entry name" value="Integrase-like_cat_sf"/>
</dbReference>
<evidence type="ECO:0000256" key="4">
    <source>
        <dbReference type="ARBA" id="ARBA00023172"/>
    </source>
</evidence>
<accession>A0ABS1JUN4</accession>
<evidence type="ECO:0000256" key="3">
    <source>
        <dbReference type="ARBA" id="ARBA00023125"/>
    </source>
</evidence>
<keyword evidence="2" id="KW-0229">DNA integration</keyword>